<gene>
    <name evidence="1" type="ORF">NPIL_26301</name>
</gene>
<comment type="caution">
    <text evidence="1">The sequence shown here is derived from an EMBL/GenBank/DDBJ whole genome shotgun (WGS) entry which is preliminary data.</text>
</comment>
<dbReference type="AlphaFoldDB" id="A0A8X6KAI7"/>
<evidence type="ECO:0000313" key="1">
    <source>
        <dbReference type="EMBL" id="GFS35365.1"/>
    </source>
</evidence>
<accession>A0A8X6KAI7</accession>
<keyword evidence="2" id="KW-1185">Reference proteome</keyword>
<organism evidence="1 2">
    <name type="scientific">Nephila pilipes</name>
    <name type="common">Giant wood spider</name>
    <name type="synonym">Nephila maculata</name>
    <dbReference type="NCBI Taxonomy" id="299642"/>
    <lineage>
        <taxon>Eukaryota</taxon>
        <taxon>Metazoa</taxon>
        <taxon>Ecdysozoa</taxon>
        <taxon>Arthropoda</taxon>
        <taxon>Chelicerata</taxon>
        <taxon>Arachnida</taxon>
        <taxon>Araneae</taxon>
        <taxon>Araneomorphae</taxon>
        <taxon>Entelegynae</taxon>
        <taxon>Araneoidea</taxon>
        <taxon>Nephilidae</taxon>
        <taxon>Nephila</taxon>
    </lineage>
</organism>
<evidence type="ECO:0000313" key="2">
    <source>
        <dbReference type="Proteomes" id="UP000887013"/>
    </source>
</evidence>
<dbReference type="Proteomes" id="UP000887013">
    <property type="component" value="Unassembled WGS sequence"/>
</dbReference>
<name>A0A8X6KAI7_NEPPI</name>
<dbReference type="EMBL" id="BMAW01042671">
    <property type="protein sequence ID" value="GFS35365.1"/>
    <property type="molecule type" value="Genomic_DNA"/>
</dbReference>
<protein>
    <submittedName>
        <fullName evidence="1">Uncharacterized protein</fullName>
    </submittedName>
</protein>
<sequence>MYFQTRIRCKEAADSLTRDRRTSFLLKLRKIEMMIVEEEREFSQTTKKIITAVVSNSSNEDNAIIFDNCENEKRVIKKAERMMSFPTRIRRRESANFWTRKRRTDFVMKLRMEEDNMTVENMNEDDNTEIEDRENNVTLTDEENEGSIFDYEVKDYSIISDNPVENYTYEEQEVTITDEKEVYIEAGHHAKMFDNYLKEINHFLLDKNTEKMMYFPTWNRSRGDSISFSSRRKKDLLMKVKKINMKGNPEKRKLSMKKLVTKKPSKEESQYFYSSEGEEDLAPLFCNRKEENLIAIEEDENMNEDDIAEIDYEEENVIVTDEDDEGPIFVYEAKDYSIFSDNPEDNYIYEEKEATATDENEVHIRAGYYETIFDNFEGKMILGAKNDNTDEKLNQDMPMTVQFNQMTLCDEEKELLIFSYE</sequence>
<reference evidence="1" key="1">
    <citation type="submission" date="2020-08" db="EMBL/GenBank/DDBJ databases">
        <title>Multicomponent nature underlies the extraordinary mechanical properties of spider dragline silk.</title>
        <authorList>
            <person name="Kono N."/>
            <person name="Nakamura H."/>
            <person name="Mori M."/>
            <person name="Yoshida Y."/>
            <person name="Ohtoshi R."/>
            <person name="Malay A.D."/>
            <person name="Moran D.A.P."/>
            <person name="Tomita M."/>
            <person name="Numata K."/>
            <person name="Arakawa K."/>
        </authorList>
    </citation>
    <scope>NUCLEOTIDE SEQUENCE</scope>
</reference>
<proteinExistence type="predicted"/>